<evidence type="ECO:0000313" key="1">
    <source>
        <dbReference type="EMBL" id="MFF3339657.1"/>
    </source>
</evidence>
<comment type="caution">
    <text evidence="1">The sequence shown here is derived from an EMBL/GenBank/DDBJ whole genome shotgun (WGS) entry which is preliminary data.</text>
</comment>
<evidence type="ECO:0000313" key="2">
    <source>
        <dbReference type="Proteomes" id="UP001601976"/>
    </source>
</evidence>
<name>A0ABW6REN6_9ACTN</name>
<organism evidence="1 2">
    <name type="scientific">Streptomyces flavidovirens</name>
    <dbReference type="NCBI Taxonomy" id="67298"/>
    <lineage>
        <taxon>Bacteria</taxon>
        <taxon>Bacillati</taxon>
        <taxon>Actinomycetota</taxon>
        <taxon>Actinomycetes</taxon>
        <taxon>Kitasatosporales</taxon>
        <taxon>Streptomycetaceae</taxon>
        <taxon>Streptomyces</taxon>
    </lineage>
</organism>
<keyword evidence="2" id="KW-1185">Reference proteome</keyword>
<sequence length="73" mass="7740">MTARDTALLRVVRGNPAPEELAALTVAVLALSRDGAGEEPAAPAPYPRWSRGAEAVPADGTWAGRARPGWQYR</sequence>
<dbReference type="RefSeq" id="WP_355712507.1">
    <property type="nucleotide sequence ID" value="NZ_JBEXNP010000001.1"/>
</dbReference>
<accession>A0ABW6REN6</accession>
<reference evidence="1 2" key="1">
    <citation type="submission" date="2024-10" db="EMBL/GenBank/DDBJ databases">
        <title>The Natural Products Discovery Center: Release of the First 8490 Sequenced Strains for Exploring Actinobacteria Biosynthetic Diversity.</title>
        <authorList>
            <person name="Kalkreuter E."/>
            <person name="Kautsar S.A."/>
            <person name="Yang D."/>
            <person name="Bader C.D."/>
            <person name="Teijaro C.N."/>
            <person name="Fluegel L."/>
            <person name="Davis C.M."/>
            <person name="Simpson J.R."/>
            <person name="Lauterbach L."/>
            <person name="Steele A.D."/>
            <person name="Gui C."/>
            <person name="Meng S."/>
            <person name="Li G."/>
            <person name="Viehrig K."/>
            <person name="Ye F."/>
            <person name="Su P."/>
            <person name="Kiefer A.F."/>
            <person name="Nichols A."/>
            <person name="Cepeda A.J."/>
            <person name="Yan W."/>
            <person name="Fan B."/>
            <person name="Jiang Y."/>
            <person name="Adhikari A."/>
            <person name="Zheng C.-J."/>
            <person name="Schuster L."/>
            <person name="Cowan T.M."/>
            <person name="Smanski M.J."/>
            <person name="Chevrette M.G."/>
            <person name="De Carvalho L.P.S."/>
            <person name="Shen B."/>
        </authorList>
    </citation>
    <scope>NUCLEOTIDE SEQUENCE [LARGE SCALE GENOMIC DNA]</scope>
    <source>
        <strain evidence="1 2">NPDC003029</strain>
    </source>
</reference>
<dbReference type="Proteomes" id="UP001601976">
    <property type="component" value="Unassembled WGS sequence"/>
</dbReference>
<dbReference type="Pfam" id="PF13822">
    <property type="entry name" value="ACC_epsilon"/>
    <property type="match status" value="1"/>
</dbReference>
<proteinExistence type="predicted"/>
<dbReference type="EMBL" id="JBIAPK010000003">
    <property type="protein sequence ID" value="MFF3339657.1"/>
    <property type="molecule type" value="Genomic_DNA"/>
</dbReference>
<protein>
    <submittedName>
        <fullName evidence="1">Acyl-CoA carboxylase subunit epsilon</fullName>
    </submittedName>
</protein>
<dbReference type="InterPro" id="IPR032716">
    <property type="entry name" value="ACC_epsilon"/>
</dbReference>
<gene>
    <name evidence="1" type="ORF">ACFYWW_13130</name>
</gene>